<comment type="caution">
    <text evidence="1">The sequence shown here is derived from an EMBL/GenBank/DDBJ whole genome shotgun (WGS) entry which is preliminary data.</text>
</comment>
<protein>
    <submittedName>
        <fullName evidence="1">Uncharacterized protein</fullName>
    </submittedName>
</protein>
<sequence length="176" mass="19728">MKTTIVKIEGNKIQAVVDNDVKEFELEPWVKQEFVELGDAELTITNGKVTFCAMVPKEEAKGEAKKPGTGKTGNWEDDMVTFEDLLTNAHALKKPFSIKTEMLAVDLEKKYALFKASVTVETDETHEVVYEGHGDATADNVTGDFIKPHFIRMAETRAIARALRWYTNNGCAEEEK</sequence>
<accession>A0A0F9EMR0</accession>
<gene>
    <name evidence="1" type="ORF">LCGC14_2055460</name>
</gene>
<name>A0A0F9EMR0_9ZZZZ</name>
<proteinExistence type="predicted"/>
<organism evidence="1">
    <name type="scientific">marine sediment metagenome</name>
    <dbReference type="NCBI Taxonomy" id="412755"/>
    <lineage>
        <taxon>unclassified sequences</taxon>
        <taxon>metagenomes</taxon>
        <taxon>ecological metagenomes</taxon>
    </lineage>
</organism>
<dbReference type="EMBL" id="LAZR01024367">
    <property type="protein sequence ID" value="KKL75378.1"/>
    <property type="molecule type" value="Genomic_DNA"/>
</dbReference>
<evidence type="ECO:0000313" key="1">
    <source>
        <dbReference type="EMBL" id="KKL75378.1"/>
    </source>
</evidence>
<dbReference type="AlphaFoldDB" id="A0A0F9EMR0"/>
<reference evidence="1" key="1">
    <citation type="journal article" date="2015" name="Nature">
        <title>Complex archaea that bridge the gap between prokaryotes and eukaryotes.</title>
        <authorList>
            <person name="Spang A."/>
            <person name="Saw J.H."/>
            <person name="Jorgensen S.L."/>
            <person name="Zaremba-Niedzwiedzka K."/>
            <person name="Martijn J."/>
            <person name="Lind A.E."/>
            <person name="van Eijk R."/>
            <person name="Schleper C."/>
            <person name="Guy L."/>
            <person name="Ettema T.J."/>
        </authorList>
    </citation>
    <scope>NUCLEOTIDE SEQUENCE</scope>
</reference>